<dbReference type="Gene3D" id="3.40.50.300">
    <property type="entry name" value="P-loop containing nucleotide triphosphate hydrolases"/>
    <property type="match status" value="1"/>
</dbReference>
<dbReference type="InterPro" id="IPR027417">
    <property type="entry name" value="P-loop_NTPase"/>
</dbReference>
<dbReference type="PANTHER" id="PTHR43858:SF1">
    <property type="entry name" value="ABC TRANSPORTER-RELATED PROTEIN"/>
    <property type="match status" value="1"/>
</dbReference>
<protein>
    <recommendedName>
        <fullName evidence="3">ABC transporter ATP-binding protein</fullName>
    </recommendedName>
</protein>
<dbReference type="EMBL" id="PYKD01000061">
    <property type="protein sequence ID" value="TGC80509.1"/>
    <property type="molecule type" value="Genomic_DNA"/>
</dbReference>
<evidence type="ECO:0000313" key="2">
    <source>
        <dbReference type="Proteomes" id="UP000297949"/>
    </source>
</evidence>
<dbReference type="PANTHER" id="PTHR43858">
    <property type="entry name" value="ENERGY-DEPENDENT TRANSLATIONAL THROTTLE PROTEIN ETTA"/>
    <property type="match status" value="1"/>
</dbReference>
<sequence>RGERRRAALGRRWLQQPDILLRDEPTNHLDAESVAWLERFLHDFEGTVVALSHARYFLETVAGWSLARDRGDGEAGA</sequence>
<dbReference type="AlphaFoldDB" id="A0A659Q4S6"/>
<name>A0A659Q4S6_SALET</name>
<accession>A0A659Q4S6</accession>
<feature type="non-terminal residue" evidence="1">
    <location>
        <position position="1"/>
    </location>
</feature>
<reference evidence="1 2" key="1">
    <citation type="submission" date="2018-03" db="EMBL/GenBank/DDBJ databases">
        <title>Non-Typhoidal Salmonella genome sequencing and assembly.</title>
        <authorList>
            <person name="Matchawe C."/>
        </authorList>
    </citation>
    <scope>NUCLEOTIDE SEQUENCE [LARGE SCALE GENOMIC DNA]</scope>
    <source>
        <strain evidence="1 2">34de</strain>
    </source>
</reference>
<feature type="non-terminal residue" evidence="1">
    <location>
        <position position="77"/>
    </location>
</feature>
<dbReference type="Proteomes" id="UP000297949">
    <property type="component" value="Unassembled WGS sequence"/>
</dbReference>
<dbReference type="InterPro" id="IPR022374">
    <property type="entry name" value="EttA"/>
</dbReference>
<evidence type="ECO:0008006" key="3">
    <source>
        <dbReference type="Google" id="ProtNLM"/>
    </source>
</evidence>
<organism evidence="1 2">
    <name type="scientific">Salmonella enterica subsp. enterica serovar Poona</name>
    <dbReference type="NCBI Taxonomy" id="436295"/>
    <lineage>
        <taxon>Bacteria</taxon>
        <taxon>Pseudomonadati</taxon>
        <taxon>Pseudomonadota</taxon>
        <taxon>Gammaproteobacteria</taxon>
        <taxon>Enterobacterales</taxon>
        <taxon>Enterobacteriaceae</taxon>
        <taxon>Salmonella</taxon>
    </lineage>
</organism>
<dbReference type="GO" id="GO:0045900">
    <property type="term" value="P:negative regulation of translational elongation"/>
    <property type="evidence" value="ECO:0007669"/>
    <property type="project" value="InterPro"/>
</dbReference>
<comment type="caution">
    <text evidence="1">The sequence shown here is derived from an EMBL/GenBank/DDBJ whole genome shotgun (WGS) entry which is preliminary data.</text>
</comment>
<gene>
    <name evidence="1" type="ORF">C9E99_05315</name>
</gene>
<evidence type="ECO:0000313" key="1">
    <source>
        <dbReference type="EMBL" id="TGC80509.1"/>
    </source>
</evidence>
<proteinExistence type="predicted"/>
<dbReference type="SUPFAM" id="SSF52540">
    <property type="entry name" value="P-loop containing nucleoside triphosphate hydrolases"/>
    <property type="match status" value="1"/>
</dbReference>